<dbReference type="EC" id="2.4.1.17" evidence="5"/>
<evidence type="ECO:0000256" key="3">
    <source>
        <dbReference type="ARBA" id="ARBA00022679"/>
    </source>
</evidence>
<keyword evidence="7" id="KW-1185">Reference proteome</keyword>
<dbReference type="Pfam" id="PF00201">
    <property type="entry name" value="UDPGT"/>
    <property type="match status" value="1"/>
</dbReference>
<evidence type="ECO:0000256" key="5">
    <source>
        <dbReference type="RuleBase" id="RU362059"/>
    </source>
</evidence>
<accession>A0A1B0AIM9</accession>
<dbReference type="InterPro" id="IPR035595">
    <property type="entry name" value="UDP_glycos_trans_CS"/>
</dbReference>
<sequence length="528" mass="60782">MRKNTMKVNKYFNLFIIFLSCCKFANSAKILAIFPYPGPSQYILVQPYLKALAFKGHEMTVINAHPQTQQIKNYRDILVMDVHQDYEEFIKSLNARSRSAWEELTYFADFYCNISQTLLKSSAVQDIIKKESYDLVIVEALNLDAIYALAKHFEAPLIGVSSFGTDFIIDDLMGNVSPCAYAPLHTLGFTENMSFSQRLQNMYWYILSHVHNYWVHVPKQQHLVRKYLPHLSSDLWQIRSNFSLMLLNQHFSLSFARPYVPNMIEVGAFHVETKSSILPSTLNEFLNASPYTEVIYFSLGSNMKSKDLSSSVLSLINEVFGSLPYKILWKFEDSHLTNKADNVFISAWFPQTDILASPRVKLFITHGGLLSTIESIYHGKPLLGLPLFYDQETNVNRAQQMGFALSLDINNLTKASFRETILEMMTNNKYEQKVKEISQIYHDQPIKPIDLAIYWTEYILRHRGAYHMQTKAQKMSFTKKHSLDILAVMVTGAFALVILCCCLIIKFIKANVKKIMSNTKQKPLKKIQ</sequence>
<dbReference type="InterPro" id="IPR002213">
    <property type="entry name" value="UDP_glucos_trans"/>
</dbReference>
<comment type="similarity">
    <text evidence="1 4">Belongs to the UDP-glycosyltransferase family.</text>
</comment>
<comment type="catalytic activity">
    <reaction evidence="5">
        <text>glucuronate acceptor + UDP-alpha-D-glucuronate = acceptor beta-D-glucuronoside + UDP + H(+)</text>
        <dbReference type="Rhea" id="RHEA:21032"/>
        <dbReference type="ChEBI" id="CHEBI:15378"/>
        <dbReference type="ChEBI" id="CHEBI:58052"/>
        <dbReference type="ChEBI" id="CHEBI:58223"/>
        <dbReference type="ChEBI" id="CHEBI:132367"/>
        <dbReference type="ChEBI" id="CHEBI:132368"/>
        <dbReference type="EC" id="2.4.1.17"/>
    </reaction>
</comment>
<reference evidence="6" key="2">
    <citation type="submission" date="2020-05" db="UniProtKB">
        <authorList>
            <consortium name="EnsemblMetazoa"/>
        </authorList>
    </citation>
    <scope>IDENTIFICATION</scope>
    <source>
        <strain evidence="6">IAEA</strain>
    </source>
</reference>
<name>A0A1B0AIM9_GLOPL</name>
<dbReference type="Proteomes" id="UP000092445">
    <property type="component" value="Unassembled WGS sequence"/>
</dbReference>
<keyword evidence="5" id="KW-0812">Transmembrane</keyword>
<organism evidence="6 7">
    <name type="scientific">Glossina pallidipes</name>
    <name type="common">Tsetse fly</name>
    <dbReference type="NCBI Taxonomy" id="7398"/>
    <lineage>
        <taxon>Eukaryota</taxon>
        <taxon>Metazoa</taxon>
        <taxon>Ecdysozoa</taxon>
        <taxon>Arthropoda</taxon>
        <taxon>Hexapoda</taxon>
        <taxon>Insecta</taxon>
        <taxon>Pterygota</taxon>
        <taxon>Neoptera</taxon>
        <taxon>Endopterygota</taxon>
        <taxon>Diptera</taxon>
        <taxon>Brachycera</taxon>
        <taxon>Muscomorpha</taxon>
        <taxon>Hippoboscoidea</taxon>
        <taxon>Glossinidae</taxon>
        <taxon>Glossina</taxon>
    </lineage>
</organism>
<evidence type="ECO:0000256" key="1">
    <source>
        <dbReference type="ARBA" id="ARBA00009995"/>
    </source>
</evidence>
<dbReference type="FunFam" id="3.40.50.2000:FF:000050">
    <property type="entry name" value="UDP-glucuronosyltransferase"/>
    <property type="match status" value="1"/>
</dbReference>
<evidence type="ECO:0000256" key="2">
    <source>
        <dbReference type="ARBA" id="ARBA00022676"/>
    </source>
</evidence>
<dbReference type="Gene3D" id="3.40.50.2000">
    <property type="entry name" value="Glycogen Phosphorylase B"/>
    <property type="match status" value="1"/>
</dbReference>
<proteinExistence type="inferred from homology"/>
<dbReference type="SUPFAM" id="SSF53756">
    <property type="entry name" value="UDP-Glycosyltransferase/glycogen phosphorylase"/>
    <property type="match status" value="1"/>
</dbReference>
<dbReference type="EnsemblMetazoa" id="GPAI047041-RA">
    <property type="protein sequence ID" value="GPAI047041-PA"/>
    <property type="gene ID" value="GPAI047041"/>
</dbReference>
<dbReference type="CDD" id="cd03784">
    <property type="entry name" value="GT1_Gtf-like"/>
    <property type="match status" value="1"/>
</dbReference>
<keyword evidence="3 4" id="KW-0808">Transferase</keyword>
<evidence type="ECO:0000256" key="4">
    <source>
        <dbReference type="RuleBase" id="RU003718"/>
    </source>
</evidence>
<dbReference type="PROSITE" id="PS00375">
    <property type="entry name" value="UDPGT"/>
    <property type="match status" value="1"/>
</dbReference>
<keyword evidence="2 4" id="KW-0328">Glycosyltransferase</keyword>
<dbReference type="STRING" id="7398.A0A1B0AIM9"/>
<evidence type="ECO:0000313" key="6">
    <source>
        <dbReference type="EnsemblMetazoa" id="GPAI047041-PA"/>
    </source>
</evidence>
<dbReference type="GO" id="GO:0016020">
    <property type="term" value="C:membrane"/>
    <property type="evidence" value="ECO:0007669"/>
    <property type="project" value="UniProtKB-SubCell"/>
</dbReference>
<evidence type="ECO:0000313" key="7">
    <source>
        <dbReference type="Proteomes" id="UP000092445"/>
    </source>
</evidence>
<dbReference type="PANTHER" id="PTHR48043">
    <property type="entry name" value="EG:EG0003.4 PROTEIN-RELATED"/>
    <property type="match status" value="1"/>
</dbReference>
<keyword evidence="5" id="KW-0472">Membrane</keyword>
<dbReference type="InterPro" id="IPR050271">
    <property type="entry name" value="UDP-glycosyltransferase"/>
</dbReference>
<comment type="subcellular location">
    <subcellularLocation>
        <location evidence="5">Membrane</location>
        <topology evidence="5">Single-pass membrane protein</topology>
    </subcellularLocation>
</comment>
<keyword evidence="5" id="KW-1133">Transmembrane helix</keyword>
<reference evidence="7" key="1">
    <citation type="submission" date="2014-03" db="EMBL/GenBank/DDBJ databases">
        <authorList>
            <person name="Aksoy S."/>
            <person name="Warren W."/>
            <person name="Wilson R.K."/>
        </authorList>
    </citation>
    <scope>NUCLEOTIDE SEQUENCE [LARGE SCALE GENOMIC DNA]</scope>
    <source>
        <strain evidence="7">IAEA</strain>
    </source>
</reference>
<dbReference type="AlphaFoldDB" id="A0A1B0AIM9"/>
<dbReference type="PANTHER" id="PTHR48043:SF159">
    <property type="entry name" value="EG:EG0003.4 PROTEIN-RELATED"/>
    <property type="match status" value="1"/>
</dbReference>
<protein>
    <recommendedName>
        <fullName evidence="5">UDP-glucuronosyltransferase</fullName>
        <ecNumber evidence="5">2.4.1.17</ecNumber>
    </recommendedName>
</protein>
<dbReference type="GO" id="GO:0015020">
    <property type="term" value="F:glucuronosyltransferase activity"/>
    <property type="evidence" value="ECO:0007669"/>
    <property type="project" value="UniProtKB-EC"/>
</dbReference>
<feature type="transmembrane region" description="Helical" evidence="5">
    <location>
        <begin position="485"/>
        <end position="508"/>
    </location>
</feature>
<dbReference type="VEuPathDB" id="VectorBase:GPAI047041"/>
<dbReference type="PROSITE" id="PS51257">
    <property type="entry name" value="PROKAR_LIPOPROTEIN"/>
    <property type="match status" value="1"/>
</dbReference>